<feature type="compositionally biased region" description="Low complexity" evidence="2">
    <location>
        <begin position="715"/>
        <end position="728"/>
    </location>
</feature>
<feature type="compositionally biased region" description="Pro residues" evidence="2">
    <location>
        <begin position="692"/>
        <end position="702"/>
    </location>
</feature>
<dbReference type="PANTHER" id="PTHR46910:SF38">
    <property type="entry name" value="ZN(2)-C6 FUNGAL-TYPE DOMAIN-CONTAINING PROTEIN"/>
    <property type="match status" value="1"/>
</dbReference>
<dbReference type="InterPro" id="IPR007219">
    <property type="entry name" value="XnlR_reg_dom"/>
</dbReference>
<dbReference type="EMBL" id="NHYD01000467">
    <property type="protein sequence ID" value="PPQ94084.1"/>
    <property type="molecule type" value="Genomic_DNA"/>
</dbReference>
<feature type="compositionally biased region" description="Polar residues" evidence="2">
    <location>
        <begin position="739"/>
        <end position="752"/>
    </location>
</feature>
<comment type="caution">
    <text evidence="4">The sequence shown here is derived from an EMBL/GenBank/DDBJ whole genome shotgun (WGS) entry which is preliminary data.</text>
</comment>
<dbReference type="Proteomes" id="UP000283269">
    <property type="component" value="Unassembled WGS sequence"/>
</dbReference>
<dbReference type="GO" id="GO:0003700">
    <property type="term" value="F:DNA-binding transcription factor activity"/>
    <property type="evidence" value="ECO:0007669"/>
    <property type="project" value="InterPro"/>
</dbReference>
<feature type="compositionally biased region" description="Polar residues" evidence="2">
    <location>
        <begin position="813"/>
        <end position="822"/>
    </location>
</feature>
<feature type="region of interest" description="Disordered" evidence="2">
    <location>
        <begin position="128"/>
        <end position="147"/>
    </location>
</feature>
<keyword evidence="5" id="KW-1185">Reference proteome</keyword>
<dbReference type="SMART" id="SM00906">
    <property type="entry name" value="Fungal_trans"/>
    <property type="match status" value="1"/>
</dbReference>
<reference evidence="4 5" key="1">
    <citation type="journal article" date="2018" name="Evol. Lett.">
        <title>Horizontal gene cluster transfer increased hallucinogenic mushroom diversity.</title>
        <authorList>
            <person name="Reynolds H.T."/>
            <person name="Vijayakumar V."/>
            <person name="Gluck-Thaler E."/>
            <person name="Korotkin H.B."/>
            <person name="Matheny P.B."/>
            <person name="Slot J.C."/>
        </authorList>
    </citation>
    <scope>NUCLEOTIDE SEQUENCE [LARGE SCALE GENOMIC DNA]</scope>
    <source>
        <strain evidence="4 5">2631</strain>
    </source>
</reference>
<dbReference type="InterPro" id="IPR050987">
    <property type="entry name" value="AtrR-like"/>
</dbReference>
<feature type="compositionally biased region" description="Low complexity" evidence="2">
    <location>
        <begin position="784"/>
        <end position="793"/>
    </location>
</feature>
<protein>
    <recommendedName>
        <fullName evidence="3">Xylanolytic transcriptional activator regulatory domain-containing protein</fullName>
    </recommendedName>
</protein>
<sequence length="956" mass="106354">MPAEPTKAKLKRRTSRKDLEEYRFDGSHGRELELKRNREENIGVDLRVYDDSSGGGVRLCVRMVRSLATGQGTRFVLAATEHLHRRISSLSGRIRQLEDALSTIHAKYSSEPHPLLHEDLIHVDEREGDYDGAGEEGQGHAQPPGEVLDAFGTLSISEHGISRFFGPTGGSESLLLANIDSNHASPESRNTPDSAQGSKSPTTIGDLSLFSQSFPFTPMGQPADVQALIETHLPPYERTLALCETYFEQVSWIFRGVTRVQLIDDMLPVIYKRQNAPVGEDYSGPHDLALLFVILAVGALVGQEPSNALGEHFHQVARAAISLQPVLEKPSIVTIQALHLMSIYNAMSGSDLKSETSMEMTWSLITLAAHLSQTIGLHRDSARWGLSPKMVQRRRILFWDLFVADVWQSLNTGRPPSFSLAYIDCSYPQYGVDDGFGSSFEVWQCRFAADCVADVTARTLTAEAPSYATIMELDRKVRDFPLPEGISASSDDLAESFQRCVLDHIRETVLMYIHRSFFAQAIIEHPVNPLKSVYAPSFLAAYRASSTILKSVREQFNIWPNSCSRFWTMWTFAFSAAVVFGTVVTRGPRSPLAQSAMAELEQACILFSKASAYSIRATKALPILIKLSDKARYALSTAQSEPTLLTGDKGGILWSIKQEDNDDELSIFAGHTRFVSAKRGQDTTQHQNISPPHNPQYEPSPPLRAINPPSEIQTVDVSNSRSHVSVSSARYDPPGSIALSDSNSSTNSMGWNQSIPLQQVDEYTVAPSESMQYHYHGAESFQRSSSNNISSNSAYTWQPESRREQNDHPVMQVPSSYQSHPQSVHRQRPVQPTPRSVQQHHQQYHVHAAHANPVDLQATHAHAHYAAQYPSQQHRSVSQQHIPQQQVPSSQQPQHHSSTQPAQYNMYTNEGQGVYHGAPPNMDLADLGLASRDSRLDERWGSFMADSGLLDDFRRR</sequence>
<dbReference type="PANTHER" id="PTHR46910">
    <property type="entry name" value="TRANSCRIPTION FACTOR PDR1"/>
    <property type="match status" value="1"/>
</dbReference>
<dbReference type="AlphaFoldDB" id="A0A409XTS5"/>
<name>A0A409XTS5_PSICY</name>
<organism evidence="4 5">
    <name type="scientific">Psilocybe cyanescens</name>
    <dbReference type="NCBI Taxonomy" id="93625"/>
    <lineage>
        <taxon>Eukaryota</taxon>
        <taxon>Fungi</taxon>
        <taxon>Dikarya</taxon>
        <taxon>Basidiomycota</taxon>
        <taxon>Agaricomycotina</taxon>
        <taxon>Agaricomycetes</taxon>
        <taxon>Agaricomycetidae</taxon>
        <taxon>Agaricales</taxon>
        <taxon>Agaricineae</taxon>
        <taxon>Strophariaceae</taxon>
        <taxon>Psilocybe</taxon>
    </lineage>
</organism>
<dbReference type="GO" id="GO:0006351">
    <property type="term" value="P:DNA-templated transcription"/>
    <property type="evidence" value="ECO:0007669"/>
    <property type="project" value="InterPro"/>
</dbReference>
<dbReference type="OrthoDB" id="424974at2759"/>
<feature type="region of interest" description="Disordered" evidence="2">
    <location>
        <begin position="779"/>
        <end position="845"/>
    </location>
</feature>
<dbReference type="InParanoid" id="A0A409XTS5"/>
<feature type="domain" description="Xylanolytic transcriptional activator regulatory" evidence="3">
    <location>
        <begin position="361"/>
        <end position="434"/>
    </location>
</feature>
<feature type="region of interest" description="Disordered" evidence="2">
    <location>
        <begin position="182"/>
        <end position="202"/>
    </location>
</feature>
<accession>A0A409XTS5</accession>
<evidence type="ECO:0000313" key="4">
    <source>
        <dbReference type="EMBL" id="PPQ94084.1"/>
    </source>
</evidence>
<proteinExistence type="predicted"/>
<dbReference type="Pfam" id="PF04082">
    <property type="entry name" value="Fungal_trans"/>
    <property type="match status" value="1"/>
</dbReference>
<dbReference type="GO" id="GO:0008270">
    <property type="term" value="F:zinc ion binding"/>
    <property type="evidence" value="ECO:0007669"/>
    <property type="project" value="InterPro"/>
</dbReference>
<evidence type="ECO:0000259" key="3">
    <source>
        <dbReference type="SMART" id="SM00906"/>
    </source>
</evidence>
<evidence type="ECO:0000256" key="1">
    <source>
        <dbReference type="ARBA" id="ARBA00023242"/>
    </source>
</evidence>
<evidence type="ECO:0000256" key="2">
    <source>
        <dbReference type="SAM" id="MobiDB-lite"/>
    </source>
</evidence>
<keyword evidence="1" id="KW-0539">Nucleus</keyword>
<gene>
    <name evidence="4" type="ORF">CVT25_009234</name>
</gene>
<dbReference type="CDD" id="cd12148">
    <property type="entry name" value="fungal_TF_MHR"/>
    <property type="match status" value="1"/>
</dbReference>
<dbReference type="GO" id="GO:0003677">
    <property type="term" value="F:DNA binding"/>
    <property type="evidence" value="ECO:0007669"/>
    <property type="project" value="InterPro"/>
</dbReference>
<feature type="region of interest" description="Disordered" evidence="2">
    <location>
        <begin position="678"/>
        <end position="752"/>
    </location>
</feature>
<feature type="region of interest" description="Disordered" evidence="2">
    <location>
        <begin position="868"/>
        <end position="901"/>
    </location>
</feature>
<evidence type="ECO:0000313" key="5">
    <source>
        <dbReference type="Proteomes" id="UP000283269"/>
    </source>
</evidence>
<feature type="compositionally biased region" description="Polar residues" evidence="2">
    <location>
        <begin position="682"/>
        <end position="691"/>
    </location>
</feature>